<evidence type="ECO:0000313" key="3">
    <source>
        <dbReference type="Proteomes" id="UP000822688"/>
    </source>
</evidence>
<dbReference type="Proteomes" id="UP000822688">
    <property type="component" value="Chromosome 5"/>
</dbReference>
<feature type="compositionally biased region" description="Gly residues" evidence="1">
    <location>
        <begin position="61"/>
        <end position="74"/>
    </location>
</feature>
<evidence type="ECO:0000256" key="1">
    <source>
        <dbReference type="SAM" id="MobiDB-lite"/>
    </source>
</evidence>
<dbReference type="AlphaFoldDB" id="A0A8T0I2M8"/>
<sequence length="118" mass="12253">MAHAKAMSLSSGAKTMPCWRLQYLVTTDPTCRAVNQSQQITITTDHTRLWGGAETMNKGDNAGGQGGGVGNFGPGGVAGPTAAAAAQAAQWQRSLLQRADADIGSLLDNFSHLLKAAR</sequence>
<organism evidence="2 3">
    <name type="scientific">Ceratodon purpureus</name>
    <name type="common">Fire moss</name>
    <name type="synonym">Dicranum purpureum</name>
    <dbReference type="NCBI Taxonomy" id="3225"/>
    <lineage>
        <taxon>Eukaryota</taxon>
        <taxon>Viridiplantae</taxon>
        <taxon>Streptophyta</taxon>
        <taxon>Embryophyta</taxon>
        <taxon>Bryophyta</taxon>
        <taxon>Bryophytina</taxon>
        <taxon>Bryopsida</taxon>
        <taxon>Dicranidae</taxon>
        <taxon>Pseudoditrichales</taxon>
        <taxon>Ditrichaceae</taxon>
        <taxon>Ceratodon</taxon>
    </lineage>
</organism>
<evidence type="ECO:0000313" key="2">
    <source>
        <dbReference type="EMBL" id="KAG0577702.1"/>
    </source>
</evidence>
<proteinExistence type="predicted"/>
<dbReference type="EMBL" id="CM026425">
    <property type="protein sequence ID" value="KAG0577702.1"/>
    <property type="molecule type" value="Genomic_DNA"/>
</dbReference>
<feature type="region of interest" description="Disordered" evidence="1">
    <location>
        <begin position="51"/>
        <end position="74"/>
    </location>
</feature>
<accession>A0A8T0I2M8</accession>
<reference evidence="2" key="1">
    <citation type="submission" date="2020-06" db="EMBL/GenBank/DDBJ databases">
        <title>WGS assembly of Ceratodon purpureus strain R40.</title>
        <authorList>
            <person name="Carey S.B."/>
            <person name="Jenkins J."/>
            <person name="Shu S."/>
            <person name="Lovell J.T."/>
            <person name="Sreedasyam A."/>
            <person name="Maumus F."/>
            <person name="Tiley G.P."/>
            <person name="Fernandez-Pozo N."/>
            <person name="Barry K."/>
            <person name="Chen C."/>
            <person name="Wang M."/>
            <person name="Lipzen A."/>
            <person name="Daum C."/>
            <person name="Saski C.A."/>
            <person name="Payton A.C."/>
            <person name="Mcbreen J.C."/>
            <person name="Conrad R.E."/>
            <person name="Kollar L.M."/>
            <person name="Olsson S."/>
            <person name="Huttunen S."/>
            <person name="Landis J.B."/>
            <person name="Wickett N.J."/>
            <person name="Johnson M.G."/>
            <person name="Rensing S.A."/>
            <person name="Grimwood J."/>
            <person name="Schmutz J."/>
            <person name="Mcdaniel S.F."/>
        </authorList>
    </citation>
    <scope>NUCLEOTIDE SEQUENCE</scope>
    <source>
        <strain evidence="2">R40</strain>
    </source>
</reference>
<keyword evidence="3" id="KW-1185">Reference proteome</keyword>
<protein>
    <submittedName>
        <fullName evidence="2">Uncharacterized protein</fullName>
    </submittedName>
</protein>
<name>A0A8T0I2M8_CERPU</name>
<comment type="caution">
    <text evidence="2">The sequence shown here is derived from an EMBL/GenBank/DDBJ whole genome shotgun (WGS) entry which is preliminary data.</text>
</comment>
<gene>
    <name evidence="2" type="ORF">KC19_5G174800</name>
</gene>